<dbReference type="SMART" id="SM00456">
    <property type="entry name" value="WW"/>
    <property type="match status" value="1"/>
</dbReference>
<feature type="compositionally biased region" description="Basic and acidic residues" evidence="6">
    <location>
        <begin position="1696"/>
        <end position="1731"/>
    </location>
</feature>
<dbReference type="PROSITE" id="PS01159">
    <property type="entry name" value="WW_DOMAIN_1"/>
    <property type="match status" value="1"/>
</dbReference>
<accession>A0A835P1T1</accession>
<evidence type="ECO:0000256" key="5">
    <source>
        <dbReference type="ARBA" id="ARBA00022737"/>
    </source>
</evidence>
<evidence type="ECO:0008006" key="13">
    <source>
        <dbReference type="Google" id="ProtNLM"/>
    </source>
</evidence>
<evidence type="ECO:0000259" key="8">
    <source>
        <dbReference type="PROSITE" id="PS50052"/>
    </source>
</evidence>
<feature type="domain" description="PDZ" evidence="9">
    <location>
        <begin position="798"/>
        <end position="867"/>
    </location>
</feature>
<dbReference type="Pfam" id="PF00595">
    <property type="entry name" value="PDZ"/>
    <property type="match status" value="5"/>
</dbReference>
<evidence type="ECO:0000256" key="4">
    <source>
        <dbReference type="ARBA" id="ARBA00022553"/>
    </source>
</evidence>
<dbReference type="GO" id="GO:0043113">
    <property type="term" value="P:receptor clustering"/>
    <property type="evidence" value="ECO:0007669"/>
    <property type="project" value="TreeGrafter"/>
</dbReference>
<proteinExistence type="inferred from homology"/>
<dbReference type="CDD" id="cd06734">
    <property type="entry name" value="PDZ4_MAGI-1_3-like"/>
    <property type="match status" value="1"/>
</dbReference>
<keyword evidence="12" id="KW-1185">Reference proteome</keyword>
<feature type="compositionally biased region" description="Polar residues" evidence="6">
    <location>
        <begin position="1391"/>
        <end position="1422"/>
    </location>
</feature>
<reference evidence="11" key="3">
    <citation type="submission" date="2022-01" db="EMBL/GenBank/DDBJ databases">
        <authorList>
            <person name="Rubenstein D.R."/>
        </authorList>
    </citation>
    <scope>NUCLEOTIDE SEQUENCE</scope>
    <source>
        <strain evidence="11">SS15</strain>
        <tissue evidence="11">Liver</tissue>
    </source>
</reference>
<dbReference type="PANTHER" id="PTHR10316">
    <property type="entry name" value="MEMBRANE ASSOCIATED GUANYLATE KINASE-RELATED"/>
    <property type="match status" value="1"/>
</dbReference>
<dbReference type="FunFam" id="2.20.70.10:FF:000002">
    <property type="entry name" value="Membrane-associated guanylate kinase, WW and PDZ domain-containing protein 3 isoform 1"/>
    <property type="match status" value="1"/>
</dbReference>
<reference evidence="10" key="1">
    <citation type="submission" date="2020-10" db="EMBL/GenBank/DDBJ databases">
        <title>Feather gene expression reveals the developmental basis of iridescence in African starlings.</title>
        <authorList>
            <person name="Rubenstein D.R."/>
        </authorList>
    </citation>
    <scope>NUCLEOTIDE SEQUENCE</scope>
    <source>
        <strain evidence="10">SS15</strain>
        <tissue evidence="10">Liver</tissue>
    </source>
</reference>
<feature type="compositionally biased region" description="Acidic residues" evidence="6">
    <location>
        <begin position="111"/>
        <end position="132"/>
    </location>
</feature>
<dbReference type="OrthoDB" id="66881at2759"/>
<dbReference type="EMBL" id="JADDUC020000005">
    <property type="protein sequence ID" value="KAI1239471.1"/>
    <property type="molecule type" value="Genomic_DNA"/>
</dbReference>
<feature type="region of interest" description="Disordered" evidence="6">
    <location>
        <begin position="1241"/>
        <end position="1291"/>
    </location>
</feature>
<evidence type="ECO:0000256" key="3">
    <source>
        <dbReference type="ARBA" id="ARBA00022475"/>
    </source>
</evidence>
<feature type="compositionally biased region" description="Polar residues" evidence="6">
    <location>
        <begin position="584"/>
        <end position="596"/>
    </location>
</feature>
<evidence type="ECO:0000259" key="7">
    <source>
        <dbReference type="PROSITE" id="PS50020"/>
    </source>
</evidence>
<keyword evidence="5" id="KW-0677">Repeat</keyword>
<dbReference type="Gene3D" id="2.20.70.10">
    <property type="match status" value="1"/>
</dbReference>
<evidence type="ECO:0000313" key="10">
    <source>
        <dbReference type="EMBL" id="KAG0133987.1"/>
    </source>
</evidence>
<dbReference type="GO" id="GO:0005911">
    <property type="term" value="C:cell-cell junction"/>
    <property type="evidence" value="ECO:0007669"/>
    <property type="project" value="TreeGrafter"/>
</dbReference>
<dbReference type="CDD" id="cd06731">
    <property type="entry name" value="PDZ1_MAGI-1_3-like"/>
    <property type="match status" value="1"/>
</dbReference>
<dbReference type="CDD" id="cd06735">
    <property type="entry name" value="PDZ5_MAGI-1_3-like"/>
    <property type="match status" value="1"/>
</dbReference>
<dbReference type="SUPFAM" id="SSF51045">
    <property type="entry name" value="WW domain"/>
    <property type="match status" value="1"/>
</dbReference>
<dbReference type="InterPro" id="IPR036034">
    <property type="entry name" value="PDZ_sf"/>
</dbReference>
<keyword evidence="3" id="KW-0472">Membrane</keyword>
<feature type="region of interest" description="Disordered" evidence="6">
    <location>
        <begin position="928"/>
        <end position="949"/>
    </location>
</feature>
<dbReference type="GO" id="GO:0005737">
    <property type="term" value="C:cytoplasm"/>
    <property type="evidence" value="ECO:0007669"/>
    <property type="project" value="TreeGrafter"/>
</dbReference>
<feature type="domain" description="Guanylate kinase-like" evidence="8">
    <location>
        <begin position="283"/>
        <end position="324"/>
    </location>
</feature>
<feature type="compositionally biased region" description="Basic and acidic residues" evidence="6">
    <location>
        <begin position="610"/>
        <end position="620"/>
    </location>
</feature>
<dbReference type="SUPFAM" id="SSF52540">
    <property type="entry name" value="P-loop containing nucleoside triphosphate hydrolases"/>
    <property type="match status" value="1"/>
</dbReference>
<name>A0A835P1T1_9PASS</name>
<dbReference type="GO" id="GO:0070699">
    <property type="term" value="F:type II activin receptor binding"/>
    <property type="evidence" value="ECO:0007669"/>
    <property type="project" value="TreeGrafter"/>
</dbReference>
<evidence type="ECO:0000313" key="12">
    <source>
        <dbReference type="Proteomes" id="UP000618051"/>
    </source>
</evidence>
<dbReference type="GO" id="GO:0030425">
    <property type="term" value="C:dendrite"/>
    <property type="evidence" value="ECO:0007669"/>
    <property type="project" value="TreeGrafter"/>
</dbReference>
<dbReference type="FunFam" id="2.30.42.10:FF:000005">
    <property type="entry name" value="Membrane associated guanylate kinase, WW and PDZ domain containing 1"/>
    <property type="match status" value="1"/>
</dbReference>
<dbReference type="FunFam" id="2.30.42.10:FF:000006">
    <property type="entry name" value="Membrane associated guanylate kinase, WW and PDZ domain containing 1"/>
    <property type="match status" value="1"/>
</dbReference>
<dbReference type="InterPro" id="IPR008144">
    <property type="entry name" value="Guanylate_kin-like_dom"/>
</dbReference>
<dbReference type="GO" id="GO:0046332">
    <property type="term" value="F:SMAD binding"/>
    <property type="evidence" value="ECO:0007669"/>
    <property type="project" value="TreeGrafter"/>
</dbReference>
<comment type="subcellular location">
    <subcellularLocation>
        <location evidence="1">Cell membrane</location>
        <topology evidence="1">Peripheral membrane protein</topology>
    </subcellularLocation>
</comment>
<gene>
    <name evidence="11" type="ORF">IHE44_0012595</name>
    <name evidence="10" type="ORF">IHE44_009879</name>
</gene>
<feature type="region of interest" description="Disordered" evidence="6">
    <location>
        <begin position="1391"/>
        <end position="1494"/>
    </location>
</feature>
<feature type="compositionally biased region" description="Polar residues" evidence="6">
    <location>
        <begin position="488"/>
        <end position="499"/>
    </location>
</feature>
<protein>
    <recommendedName>
        <fullName evidence="13">Membrane-associated guanylate kinase, WW and PDZ domain-containing protein 2</fullName>
    </recommendedName>
</protein>
<feature type="region of interest" description="Disordered" evidence="6">
    <location>
        <begin position="1759"/>
        <end position="1862"/>
    </location>
</feature>
<feature type="region of interest" description="Disordered" evidence="6">
    <location>
        <begin position="84"/>
        <end position="141"/>
    </location>
</feature>
<feature type="compositionally biased region" description="Low complexity" evidence="6">
    <location>
        <begin position="1272"/>
        <end position="1283"/>
    </location>
</feature>
<feature type="compositionally biased region" description="Basic and acidic residues" evidence="6">
    <location>
        <begin position="1821"/>
        <end position="1838"/>
    </location>
</feature>
<dbReference type="Pfam" id="PF00397">
    <property type="entry name" value="WW"/>
    <property type="match status" value="1"/>
</dbReference>
<feature type="compositionally biased region" description="Polar residues" evidence="6">
    <location>
        <begin position="1844"/>
        <end position="1855"/>
    </location>
</feature>
<keyword evidence="3" id="KW-1003">Cell membrane</keyword>
<dbReference type="Gene3D" id="3.30.63.10">
    <property type="entry name" value="Guanylate Kinase phosphate binding domain"/>
    <property type="match status" value="1"/>
</dbReference>
<feature type="domain" description="PDZ" evidence="9">
    <location>
        <begin position="1533"/>
        <end position="1615"/>
    </location>
</feature>
<dbReference type="PROSITE" id="PS50052">
    <property type="entry name" value="GUANYLATE_KINASE_2"/>
    <property type="match status" value="1"/>
</dbReference>
<feature type="region of interest" description="Disordered" evidence="6">
    <location>
        <begin position="488"/>
        <end position="630"/>
    </location>
</feature>
<feature type="domain" description="PDZ" evidence="9">
    <location>
        <begin position="1156"/>
        <end position="1238"/>
    </location>
</feature>
<feature type="domain" description="PDZ" evidence="9">
    <location>
        <begin position="976"/>
        <end position="1039"/>
    </location>
</feature>
<dbReference type="Proteomes" id="UP000618051">
    <property type="component" value="Unassembled WGS sequence"/>
</dbReference>
<dbReference type="PROSITE" id="PS50106">
    <property type="entry name" value="PDZ"/>
    <property type="match status" value="5"/>
</dbReference>
<dbReference type="FunFam" id="2.30.42.10:FF:000113">
    <property type="entry name" value="Membrane associated guanylate kinase, WW and PDZ domain containing 2"/>
    <property type="match status" value="1"/>
</dbReference>
<comment type="similarity">
    <text evidence="2">Belongs to the MAGUK family.</text>
</comment>
<reference evidence="11 12" key="2">
    <citation type="journal article" date="2021" name="J. Hered.">
        <title>Feather Gene Expression Elucidates the Developmental Basis of Plumage Iridescence in African Starlings.</title>
        <authorList>
            <person name="Rubenstein D.R."/>
            <person name="Corvelo A."/>
            <person name="MacManes M.D."/>
            <person name="Maia R."/>
            <person name="Narzisi G."/>
            <person name="Rousaki A."/>
            <person name="Vandenabeele P."/>
            <person name="Shawkey M.D."/>
            <person name="Solomon J."/>
        </authorList>
    </citation>
    <scope>NUCLEOTIDE SEQUENCE [LARGE SCALE GENOMIC DNA]</scope>
    <source>
        <strain evidence="11">SS15</strain>
    </source>
</reference>
<dbReference type="PROSITE" id="PS50020">
    <property type="entry name" value="WW_DOMAIN_2"/>
    <property type="match status" value="1"/>
</dbReference>
<evidence type="ECO:0000259" key="9">
    <source>
        <dbReference type="PROSITE" id="PS50106"/>
    </source>
</evidence>
<dbReference type="SUPFAM" id="SSF50156">
    <property type="entry name" value="PDZ domain-like"/>
    <property type="match status" value="5"/>
</dbReference>
<dbReference type="InterPro" id="IPR001478">
    <property type="entry name" value="PDZ"/>
</dbReference>
<keyword evidence="4" id="KW-0597">Phosphoprotein</keyword>
<dbReference type="Gene3D" id="2.30.42.10">
    <property type="match status" value="5"/>
</dbReference>
<feature type="region of interest" description="Disordered" evidence="6">
    <location>
        <begin position="1678"/>
        <end position="1740"/>
    </location>
</feature>
<dbReference type="PANTHER" id="PTHR10316:SF27">
    <property type="entry name" value="MEMBRANE-ASSOCIATED GUANYLATE KINASE, WW AND PDZ DOMAIN-CONTAINING PROTEIN 2"/>
    <property type="match status" value="1"/>
</dbReference>
<feature type="region of interest" description="Disordered" evidence="6">
    <location>
        <begin position="1651"/>
        <end position="1670"/>
    </location>
</feature>
<dbReference type="PROSITE" id="PS00856">
    <property type="entry name" value="GUANYLATE_KINASE_1"/>
    <property type="match status" value="1"/>
</dbReference>
<dbReference type="FunFam" id="2.30.42.10:FF:000150">
    <property type="entry name" value="Membrane associated guanylate kinase, WW and PDZ domain containing 2"/>
    <property type="match status" value="1"/>
</dbReference>
<dbReference type="FunFam" id="2.30.42.10:FF:000144">
    <property type="entry name" value="Membrane associated guanylate kinase, WW and PDZ domain containing 2"/>
    <property type="match status" value="1"/>
</dbReference>
<organism evidence="10">
    <name type="scientific">Lamprotornis superbus</name>
    <dbReference type="NCBI Taxonomy" id="245042"/>
    <lineage>
        <taxon>Eukaryota</taxon>
        <taxon>Metazoa</taxon>
        <taxon>Chordata</taxon>
        <taxon>Craniata</taxon>
        <taxon>Vertebrata</taxon>
        <taxon>Euteleostomi</taxon>
        <taxon>Archelosauria</taxon>
        <taxon>Archosauria</taxon>
        <taxon>Dinosauria</taxon>
        <taxon>Saurischia</taxon>
        <taxon>Theropoda</taxon>
        <taxon>Coelurosauria</taxon>
        <taxon>Aves</taxon>
        <taxon>Neognathae</taxon>
        <taxon>Neoaves</taxon>
        <taxon>Telluraves</taxon>
        <taxon>Australaves</taxon>
        <taxon>Passeriformes</taxon>
        <taxon>Sturnidae</taxon>
        <taxon>Lamprotornis</taxon>
    </lineage>
</organism>
<feature type="region of interest" description="Disordered" evidence="6">
    <location>
        <begin position="1940"/>
        <end position="1974"/>
    </location>
</feature>
<dbReference type="SMART" id="SM00228">
    <property type="entry name" value="PDZ"/>
    <property type="match status" value="5"/>
</dbReference>
<dbReference type="InterPro" id="IPR027417">
    <property type="entry name" value="P-loop_NTPase"/>
</dbReference>
<comment type="caution">
    <text evidence="10">The sequence shown here is derived from an EMBL/GenBank/DDBJ whole genome shotgun (WGS) entry which is preliminary data.</text>
</comment>
<feature type="compositionally biased region" description="Basic and acidic residues" evidence="6">
    <location>
        <begin position="1764"/>
        <end position="1775"/>
    </location>
</feature>
<feature type="domain" description="WW" evidence="7">
    <location>
        <begin position="626"/>
        <end position="659"/>
    </location>
</feature>
<dbReference type="EMBL" id="JADDUC010000005">
    <property type="protein sequence ID" value="KAG0133987.1"/>
    <property type="molecule type" value="Genomic_DNA"/>
</dbReference>
<dbReference type="InterPro" id="IPR001202">
    <property type="entry name" value="WW_dom"/>
</dbReference>
<dbReference type="InterPro" id="IPR020590">
    <property type="entry name" value="Guanylate_kinase_CS"/>
</dbReference>
<dbReference type="Pfam" id="PF16663">
    <property type="entry name" value="MAGI_u1"/>
    <property type="match status" value="1"/>
</dbReference>
<dbReference type="CDD" id="cd06733">
    <property type="entry name" value="PDZ3_MAGI-1_3-like"/>
    <property type="match status" value="1"/>
</dbReference>
<evidence type="ECO:0000256" key="1">
    <source>
        <dbReference type="ARBA" id="ARBA00004202"/>
    </source>
</evidence>
<feature type="domain" description="PDZ" evidence="9">
    <location>
        <begin position="1298"/>
        <end position="1388"/>
    </location>
</feature>
<dbReference type="GO" id="GO:0030159">
    <property type="term" value="F:signaling receptor complex adaptor activity"/>
    <property type="evidence" value="ECO:0007669"/>
    <property type="project" value="TreeGrafter"/>
</dbReference>
<feature type="compositionally biased region" description="Basic and acidic residues" evidence="6">
    <location>
        <begin position="1446"/>
        <end position="1462"/>
    </location>
</feature>
<evidence type="ECO:0000313" key="11">
    <source>
        <dbReference type="EMBL" id="KAI1239471.1"/>
    </source>
</evidence>
<dbReference type="GO" id="GO:0005886">
    <property type="term" value="C:plasma membrane"/>
    <property type="evidence" value="ECO:0007669"/>
    <property type="project" value="UniProtKB-SubCell"/>
</dbReference>
<evidence type="ECO:0000256" key="6">
    <source>
        <dbReference type="SAM" id="MobiDB-lite"/>
    </source>
</evidence>
<dbReference type="GO" id="GO:0031697">
    <property type="term" value="F:beta-1 adrenergic receptor binding"/>
    <property type="evidence" value="ECO:0007669"/>
    <property type="project" value="TreeGrafter"/>
</dbReference>
<dbReference type="GO" id="GO:0007165">
    <property type="term" value="P:signal transduction"/>
    <property type="evidence" value="ECO:0007669"/>
    <property type="project" value="TreeGrafter"/>
</dbReference>
<feature type="compositionally biased region" description="Basic and acidic residues" evidence="6">
    <location>
        <begin position="84"/>
        <end position="110"/>
    </location>
</feature>
<dbReference type="InterPro" id="IPR036020">
    <property type="entry name" value="WW_dom_sf"/>
</dbReference>
<sequence>MERSWLKSSGFLVTLAKVIAVIILISVTAEATMSPGDGNIGNETLIQQVLYIILYNLQPFGARTLVLPPFPKGVKGDWIAIERDPVQGPERDPEWDPERDPEWNPERDPEWDPEQDPEWDPEQDPEQDPVEQDPERDPMGLVSAALGKGPVVLSIPSQVRSSAALGDACCVPELESLESVKGFKIDVVFTVLLKYNFILFKLDQGKGSWDREKWEQEVLSLKIFEQNSVAVSMSSRWNYFQSSQSLLKSQEKYFYVADEESLNGIAFRAINTQLKSAVVALGTTRPHKEGEVPGVDYIFITVEDFMELEKSGALLESGTYEEGHKSPRSPVSSFQSCVNAPGLVLTPKLQRALVLNQLACNTNLHIMEDYTLKVDITNGEAVLIKKNLPFQTEELNSDPNGLVEKKLSPDEIHRASEAKDALSSDPLSPQVMAQAGLAQEPKEPKEHILLHSLECRPGTKPFLSLLCPEGWQVEMSTLCCILDLSSQKGRGTGKASQRNMHVDNYYGTPKPPAEPAPLLLNVTDQILPGATPGAEGKRKRNKSVSNMEKTGIEPPEEEEEERPVVNGNDVTVTPESSEHEEKSTAVSGEASTTQPCPATGYGQPEEAKEDMDVTKQTKPEENDDLGPLPDNWEMAYTEKGEVYFIDHNTKTTSWLDPRLAKKAKPPEECKENGRTLVMSGRQKSDLQIEEWAKFSSEALTPIAFNCPVLKGHENDLDVCSIAIAQETPNFEVVVPVHKYNHINRRTQFENPVLEAKRKLQQHNMPNAELGTKPMQAQGFREKPLFTRDASQLKGTFLSTTLKKSNMGFGFTIIGGDEPDEFLQVKSVIPDGPAAQDGKMETGDVIVYINEVCVLGHTHADVVKLFQSVPIGQSVNLVLCRGYPLPFDPEDPANSMVPPLAVMERPPVVVNGRHNYETYLEYISRTSQSVPDVTDRPPHSLHSIPADSQLDSTFPPPAHDDNVSMASSGATQAELMTLTIVKGAQGFGFTIADSPTGQRVKQILDIQGCPGLCEGDLIVEINQQNVQNLSHAEVVDILKECPVGSETSLIIHRGGFFSPWKTPKPMMERWENQGSPQTSVSAPAMPQNIPYPPALHRSSFPDSTEAFDPRKPDPYELYEKSRAIYEKQVLPRTGFRADSSGKYSSAFVFCPDYKELDVHLRRMESGFGFRILGGDEPGQPILIGAVIAMGSADRDGRLHPGDELVYVDGIPVAGKTHRYVIDLMHNAARNGQVNLTVRRKVLPTGEPCPENGRSPGSVSTHHSSPRSDYTTYANSNHAASSSNATPPEGFASHSLQTSDVVIHRKENEGFGFVIISSLNRPESGSTITVPHKIGRIIDGSPADRCAKLKVGDRILAVNGQSIINMPHADIVKLIKDAGLSVTLRIIPQEELNSPASAPSSEKQSPMAQQHSPMAQQSPLAQQSPVAQHSPVAQPPPPQPLQPQGHENSYRSEVKARQDVKPDIRQPPFTDYRQSSTDYRQPPLDYRHPPVMDYQQPPPLDYRQPPLMDYRQHSPDTRQYPLSEYRQPQDFDYFTVDLEKGAKGFGFSIRGGREYKMDLYVLRLAEDGPAIRNGRMRVGDQIIEINGESTRDMTHARAIELIKSGGRRVRLLLKRGTGQVPEYDEPNSWSAPSATSPGLPEVALSLDDIISPLSSSHIAPPSDPSHQISPEPTWDIKREHDVRKPKELSVNGHKKKRLGEQRERSASPKKLDRSKHEEASWKGYSEGKNKTTDGGRPTSESKAVGHSVMIEAGAREHVCAGTSDEQFGRLRKPESKRGGSLGKKDHRSTNTSEKSVAAPDHVKIDTGATKAYSSTRCSSPGSDMDHSQRDPDGKPSEFPRKGHLHSISTRSTNTTVRKATVSPGPWKIPGSDKLPSVLKSEFAFLFFPCSFGPLSPSIISQPLPVVSSSMSVLIMIQAFRPGFGNPVHYLDRNSCVSARIHTSPAPQAPHRSPAQHPELSSPLERDTQNSPSSPPK</sequence>
<feature type="compositionally biased region" description="Polar residues" evidence="6">
    <location>
        <begin position="1809"/>
        <end position="1819"/>
    </location>
</feature>
<dbReference type="CDD" id="cd06732">
    <property type="entry name" value="PDZ2_MAGI-1_3-like"/>
    <property type="match status" value="1"/>
</dbReference>
<feature type="compositionally biased region" description="Polar residues" evidence="6">
    <location>
        <begin position="1253"/>
        <end position="1271"/>
    </location>
</feature>
<evidence type="ECO:0000256" key="2">
    <source>
        <dbReference type="ARBA" id="ARBA00007014"/>
    </source>
</evidence>
<dbReference type="CDD" id="cd00201">
    <property type="entry name" value="WW"/>
    <property type="match status" value="1"/>
</dbReference>